<dbReference type="Gene3D" id="3.40.50.720">
    <property type="entry name" value="NAD(P)-binding Rossmann-like Domain"/>
    <property type="match status" value="1"/>
</dbReference>
<feature type="region of interest" description="Disordered" evidence="4">
    <location>
        <begin position="284"/>
        <end position="339"/>
    </location>
</feature>
<comment type="caution">
    <text evidence="5">The sequence shown here is derived from an EMBL/GenBank/DDBJ whole genome shotgun (WGS) entry which is preliminary data.</text>
</comment>
<reference evidence="5 6" key="1">
    <citation type="submission" date="2019-07" db="EMBL/GenBank/DDBJ databases">
        <title>Rhodotorula toruloides NBRC10032 genome sequencing.</title>
        <authorList>
            <person name="Shida Y."/>
            <person name="Takaku H."/>
            <person name="Ogasawara W."/>
            <person name="Mori K."/>
        </authorList>
    </citation>
    <scope>NUCLEOTIDE SEQUENCE [LARGE SCALE GENOMIC DNA]</scope>
    <source>
        <strain evidence="5 6">NBRC10032</strain>
    </source>
</reference>
<evidence type="ECO:0000256" key="3">
    <source>
        <dbReference type="ARBA" id="ARBA00023002"/>
    </source>
</evidence>
<comment type="similarity">
    <text evidence="1">Belongs to the short-chain dehydrogenases/reductases (SDR) family.</text>
</comment>
<dbReference type="CDD" id="cd05233">
    <property type="entry name" value="SDR_c"/>
    <property type="match status" value="1"/>
</dbReference>
<sequence>MTSPHSLEGKVAIVTGGASGIGFATVKAFLAAGALGVTIVDLTSSALSHAVSLLPSSDHSRILTYAGDVSSASTAPAYVAKTVEKWGRVDVSVQCAGISLPSKNVVDMDVDEFDKTISVNLRGVFLGLQESLKAMLASPSGGKGCSVVLVSSQLAFDGYAGSAPYSASKAALRGLMTSVAQEVGPQGIRVNAVAPGPIDTPMLAGFPSEGHTTKGNIKRAGQPEEVANAILYLSSEMGSYCSGTTLKCDDSHHSHIMGKKVAVKLPAANDPDWRKYYAEQNEKLKQSHPGSTGAYRRRVIQRAWRKEHEPANQETASSKKSAQGKKGARKATSDESGSD</sequence>
<dbReference type="GO" id="GO:0016491">
    <property type="term" value="F:oxidoreductase activity"/>
    <property type="evidence" value="ECO:0007669"/>
    <property type="project" value="UniProtKB-KW"/>
</dbReference>
<accession>A0A511KD19</accession>
<evidence type="ECO:0000313" key="6">
    <source>
        <dbReference type="Proteomes" id="UP000321518"/>
    </source>
</evidence>
<evidence type="ECO:0000256" key="1">
    <source>
        <dbReference type="ARBA" id="ARBA00006484"/>
    </source>
</evidence>
<dbReference type="PROSITE" id="PS00061">
    <property type="entry name" value="ADH_SHORT"/>
    <property type="match status" value="1"/>
</dbReference>
<keyword evidence="2" id="KW-0521">NADP</keyword>
<dbReference type="OrthoDB" id="1888931at2759"/>
<dbReference type="PANTHER" id="PTHR24321:SF8">
    <property type="entry name" value="ESTRADIOL 17-BETA-DEHYDROGENASE 8-RELATED"/>
    <property type="match status" value="1"/>
</dbReference>
<dbReference type="PANTHER" id="PTHR24321">
    <property type="entry name" value="DEHYDROGENASES, SHORT CHAIN"/>
    <property type="match status" value="1"/>
</dbReference>
<proteinExistence type="inferred from homology"/>
<dbReference type="SUPFAM" id="SSF51735">
    <property type="entry name" value="NAD(P)-binding Rossmann-fold domains"/>
    <property type="match status" value="1"/>
</dbReference>
<name>A0A511KD19_RHOTO</name>
<evidence type="ECO:0000256" key="4">
    <source>
        <dbReference type="SAM" id="MobiDB-lite"/>
    </source>
</evidence>
<evidence type="ECO:0000313" key="5">
    <source>
        <dbReference type="EMBL" id="GEM08271.1"/>
    </source>
</evidence>
<organism evidence="5 6">
    <name type="scientific">Rhodotorula toruloides</name>
    <name type="common">Yeast</name>
    <name type="synonym">Rhodosporidium toruloides</name>
    <dbReference type="NCBI Taxonomy" id="5286"/>
    <lineage>
        <taxon>Eukaryota</taxon>
        <taxon>Fungi</taxon>
        <taxon>Dikarya</taxon>
        <taxon>Basidiomycota</taxon>
        <taxon>Pucciniomycotina</taxon>
        <taxon>Microbotryomycetes</taxon>
        <taxon>Sporidiobolales</taxon>
        <taxon>Sporidiobolaceae</taxon>
        <taxon>Rhodotorula</taxon>
    </lineage>
</organism>
<dbReference type="PRINTS" id="PR00080">
    <property type="entry name" value="SDRFAMILY"/>
</dbReference>
<dbReference type="Pfam" id="PF13561">
    <property type="entry name" value="adh_short_C2"/>
    <property type="match status" value="1"/>
</dbReference>
<dbReference type="AlphaFoldDB" id="A0A511KD19"/>
<dbReference type="InterPro" id="IPR020904">
    <property type="entry name" value="Sc_DH/Rdtase_CS"/>
</dbReference>
<dbReference type="FunFam" id="3.40.50.720:FF:000084">
    <property type="entry name" value="Short-chain dehydrogenase reductase"/>
    <property type="match status" value="1"/>
</dbReference>
<keyword evidence="3" id="KW-0560">Oxidoreductase</keyword>
<dbReference type="PRINTS" id="PR00081">
    <property type="entry name" value="GDHRDH"/>
</dbReference>
<gene>
    <name evidence="5" type="ORF">Rt10032_c05g2288</name>
</gene>
<dbReference type="Proteomes" id="UP000321518">
    <property type="component" value="Unassembled WGS sequence"/>
</dbReference>
<dbReference type="InterPro" id="IPR002347">
    <property type="entry name" value="SDR_fam"/>
</dbReference>
<dbReference type="InterPro" id="IPR036291">
    <property type="entry name" value="NAD(P)-bd_dom_sf"/>
</dbReference>
<protein>
    <submittedName>
        <fullName evidence="5">3-alpha(Or 20-beta)-hydroxysteroid dehydrogenase</fullName>
    </submittedName>
</protein>
<dbReference type="EMBL" id="BJWK01000005">
    <property type="protein sequence ID" value="GEM08271.1"/>
    <property type="molecule type" value="Genomic_DNA"/>
</dbReference>
<evidence type="ECO:0000256" key="2">
    <source>
        <dbReference type="ARBA" id="ARBA00022857"/>
    </source>
</evidence>